<dbReference type="AlphaFoldDB" id="A0AA91BSE7"/>
<comment type="caution">
    <text evidence="1">The sequence shown here is derived from an EMBL/GenBank/DDBJ whole genome shotgun (WGS) entry which is preliminary data.</text>
</comment>
<evidence type="ECO:0000313" key="1">
    <source>
        <dbReference type="EMBL" id="NOE16978.1"/>
    </source>
</evidence>
<dbReference type="EMBL" id="WVRA01000001">
    <property type="protein sequence ID" value="NOE16978.1"/>
    <property type="molecule type" value="Genomic_DNA"/>
</dbReference>
<reference evidence="1" key="1">
    <citation type="submission" date="2019-12" db="EMBL/GenBank/DDBJ databases">
        <title>Ruegeria JWLKs population differentiation of coral mucus and skeleton niches.</title>
        <authorList>
            <person name="Luo D."/>
        </authorList>
    </citation>
    <scope>NUCLEOTIDE SEQUENCE</scope>
    <source>
        <strain evidence="1">HKCCD6181</strain>
    </source>
</reference>
<dbReference type="RefSeq" id="WP_171328234.1">
    <property type="nucleotide sequence ID" value="NZ_WVRA01000001.1"/>
</dbReference>
<dbReference type="Proteomes" id="UP000597886">
    <property type="component" value="Unassembled WGS sequence"/>
</dbReference>
<organism evidence="1 2">
    <name type="scientific">Ruegeria atlantica</name>
    <dbReference type="NCBI Taxonomy" id="81569"/>
    <lineage>
        <taxon>Bacteria</taxon>
        <taxon>Pseudomonadati</taxon>
        <taxon>Pseudomonadota</taxon>
        <taxon>Alphaproteobacteria</taxon>
        <taxon>Rhodobacterales</taxon>
        <taxon>Roseobacteraceae</taxon>
        <taxon>Ruegeria</taxon>
    </lineage>
</organism>
<proteinExistence type="predicted"/>
<gene>
    <name evidence="1" type="ORF">GS634_02425</name>
</gene>
<name>A0AA91BSE7_9RHOB</name>
<sequence length="91" mass="10052">MFLNSLPNTLEEVLARFPIDLAQIVTTGHSRGEPEKCASTDFDMYCRHGYDNSGTPFATPSSDWFDPGSMGAVEATLRRGTSAGFQWDQVF</sequence>
<accession>A0AA91BSE7</accession>
<evidence type="ECO:0000313" key="2">
    <source>
        <dbReference type="Proteomes" id="UP000597886"/>
    </source>
</evidence>
<protein>
    <submittedName>
        <fullName evidence="1">Uncharacterized protein</fullName>
    </submittedName>
</protein>